<organism evidence="2 3">
    <name type="scientific">Hoeflea prorocentri</name>
    <dbReference type="NCBI Taxonomy" id="1922333"/>
    <lineage>
        <taxon>Bacteria</taxon>
        <taxon>Pseudomonadati</taxon>
        <taxon>Pseudomonadota</taxon>
        <taxon>Alphaproteobacteria</taxon>
        <taxon>Hyphomicrobiales</taxon>
        <taxon>Rhizobiaceae</taxon>
        <taxon>Hoeflea</taxon>
    </lineage>
</organism>
<name>A0A9X3ZG12_9HYPH</name>
<dbReference type="AlphaFoldDB" id="A0A9X3ZG12"/>
<evidence type="ECO:0000313" key="3">
    <source>
        <dbReference type="Proteomes" id="UP001151234"/>
    </source>
</evidence>
<comment type="caution">
    <text evidence="2">The sequence shown here is derived from an EMBL/GenBank/DDBJ whole genome shotgun (WGS) entry which is preliminary data.</text>
</comment>
<feature type="region of interest" description="Disordered" evidence="1">
    <location>
        <begin position="331"/>
        <end position="358"/>
    </location>
</feature>
<reference evidence="2" key="1">
    <citation type="submission" date="2022-11" db="EMBL/GenBank/DDBJ databases">
        <title>Draft genome sequence of Hoeflea poritis E7-10 and Hoeflea prorocentri PM5-8, separated from scleractinian coral Porites lutea and marine dinoflagellate.</title>
        <authorList>
            <person name="Zhang G."/>
            <person name="Wei Q."/>
            <person name="Cai L."/>
        </authorList>
    </citation>
    <scope>NUCLEOTIDE SEQUENCE</scope>
    <source>
        <strain evidence="2">PM5-8</strain>
    </source>
</reference>
<dbReference type="InterPro" id="IPR044855">
    <property type="entry name" value="CoA-Trfase_III_dom3_sf"/>
</dbReference>
<dbReference type="InterPro" id="IPR023606">
    <property type="entry name" value="CoA-Trfase_III_dom_1_sf"/>
</dbReference>
<dbReference type="Gene3D" id="3.40.50.10540">
    <property type="entry name" value="Crotonobetainyl-coa:carnitine coa-transferase, domain 1"/>
    <property type="match status" value="1"/>
</dbReference>
<evidence type="ECO:0000256" key="1">
    <source>
        <dbReference type="SAM" id="MobiDB-lite"/>
    </source>
</evidence>
<proteinExistence type="predicted"/>
<evidence type="ECO:0000313" key="2">
    <source>
        <dbReference type="EMBL" id="MDA5397509.1"/>
    </source>
</evidence>
<sequence length="391" mass="41822">MAKDIQHGEGPLSGLRIIEFAGIGPGPFAAMMLSDMGADVIRIDRLNAGETHPNDFTLRGRQSVAMNLKMPAAVESALKLIETADGLIEGFRPGVMERLGLGPEICHAINPRLVYGRMTGWGQAGPLAQAAGHDLNYISLTGGLWATGEADRSPTFAMNLLGDYGGGGMYLAFGMVSGLLQAQRTGQGDIVDAAICDGVNSLMTFIHSRRAMGMWRDERAANPLDGGRPWYGVYECADGNWISIGAIEPQFWACLLQKLGLDSSAIGDRQDPNNWPSIRKTLEERFLSQPRDHWDALLSGTDACFAPVLSPAEAREYPHLAARTAFAEKGAAQPMPAPRFSRAGAKSPQSPRDAGADTLAVLTEAGFTDTQIANLIDQGAIAQANTKENTK</sequence>
<dbReference type="GO" id="GO:0003824">
    <property type="term" value="F:catalytic activity"/>
    <property type="evidence" value="ECO:0007669"/>
    <property type="project" value="InterPro"/>
</dbReference>
<dbReference type="PANTHER" id="PTHR48228">
    <property type="entry name" value="SUCCINYL-COA--D-CITRAMALATE COA-TRANSFERASE"/>
    <property type="match status" value="1"/>
</dbReference>
<dbReference type="PANTHER" id="PTHR48228:SF5">
    <property type="entry name" value="ALPHA-METHYLACYL-COA RACEMASE"/>
    <property type="match status" value="1"/>
</dbReference>
<dbReference type="Gene3D" id="3.30.60.110">
    <property type="match status" value="1"/>
</dbReference>
<gene>
    <name evidence="2" type="ORF">OQ273_02885</name>
</gene>
<dbReference type="RefSeq" id="WP_267988970.1">
    <property type="nucleotide sequence ID" value="NZ_JAPJZI010000001.1"/>
</dbReference>
<dbReference type="Pfam" id="PF02515">
    <property type="entry name" value="CoA_transf_3"/>
    <property type="match status" value="1"/>
</dbReference>
<keyword evidence="3" id="KW-1185">Reference proteome</keyword>
<dbReference type="InterPro" id="IPR050509">
    <property type="entry name" value="CoA-transferase_III"/>
</dbReference>
<dbReference type="EMBL" id="JAPJZI010000001">
    <property type="protein sequence ID" value="MDA5397509.1"/>
    <property type="molecule type" value="Genomic_DNA"/>
</dbReference>
<dbReference type="Gene3D" id="3.30.1540.10">
    <property type="entry name" value="formyl-coa transferase, domain 3"/>
    <property type="match status" value="1"/>
</dbReference>
<accession>A0A9X3ZG12</accession>
<dbReference type="SUPFAM" id="SSF89796">
    <property type="entry name" value="CoA-transferase family III (CaiB/BaiF)"/>
    <property type="match status" value="1"/>
</dbReference>
<dbReference type="Proteomes" id="UP001151234">
    <property type="component" value="Unassembled WGS sequence"/>
</dbReference>
<dbReference type="InterPro" id="IPR003673">
    <property type="entry name" value="CoA-Trfase_fam_III"/>
</dbReference>
<protein>
    <submittedName>
        <fullName evidence="2">CaiB/BaiF CoA-transferase family protein</fullName>
    </submittedName>
</protein>